<dbReference type="PANTHER" id="PTHR30217:SF6">
    <property type="entry name" value="TRNA HYDROXYLATION PROTEIN P"/>
    <property type="match status" value="1"/>
</dbReference>
<dbReference type="PANTHER" id="PTHR30217">
    <property type="entry name" value="PEPTIDASE U32 FAMILY"/>
    <property type="match status" value="1"/>
</dbReference>
<dbReference type="Pfam" id="PF16325">
    <property type="entry name" value="Peptidase_U32_C"/>
    <property type="match status" value="1"/>
</dbReference>
<dbReference type="AlphaFoldDB" id="A0A926EQJ4"/>
<dbReference type="EMBL" id="JACRTD010000002">
    <property type="protein sequence ID" value="MBC8584470.1"/>
    <property type="molecule type" value="Genomic_DNA"/>
</dbReference>
<dbReference type="PROSITE" id="PS01276">
    <property type="entry name" value="PEPTIDASE_U32"/>
    <property type="match status" value="1"/>
</dbReference>
<dbReference type="Proteomes" id="UP000623678">
    <property type="component" value="Unassembled WGS sequence"/>
</dbReference>
<dbReference type="Pfam" id="PF01136">
    <property type="entry name" value="Peptidase_U32"/>
    <property type="match status" value="1"/>
</dbReference>
<dbReference type="InterPro" id="IPR051454">
    <property type="entry name" value="RNA/ubiquinone_mod_enzymes"/>
</dbReference>
<organism evidence="5 6">
    <name type="scientific">Youxingia wuxianensis</name>
    <dbReference type="NCBI Taxonomy" id="2763678"/>
    <lineage>
        <taxon>Bacteria</taxon>
        <taxon>Bacillati</taxon>
        <taxon>Bacillota</taxon>
        <taxon>Clostridia</taxon>
        <taxon>Eubacteriales</taxon>
        <taxon>Oscillospiraceae</taxon>
        <taxon>Youxingia</taxon>
    </lineage>
</organism>
<dbReference type="GO" id="GO:0006508">
    <property type="term" value="P:proteolysis"/>
    <property type="evidence" value="ECO:0007669"/>
    <property type="project" value="UniProtKB-KW"/>
</dbReference>
<evidence type="ECO:0000256" key="3">
    <source>
        <dbReference type="ARBA" id="ARBA00038374"/>
    </source>
</evidence>
<evidence type="ECO:0000259" key="4">
    <source>
        <dbReference type="Pfam" id="PF16325"/>
    </source>
</evidence>
<evidence type="ECO:0000256" key="1">
    <source>
        <dbReference type="ARBA" id="ARBA00022670"/>
    </source>
</evidence>
<keyword evidence="1" id="KW-0645">Protease</keyword>
<dbReference type="InterPro" id="IPR001539">
    <property type="entry name" value="Peptidase_U32"/>
</dbReference>
<reference evidence="5" key="1">
    <citation type="submission" date="2020-08" db="EMBL/GenBank/DDBJ databases">
        <title>Genome public.</title>
        <authorList>
            <person name="Liu C."/>
            <person name="Sun Q."/>
        </authorList>
    </citation>
    <scope>NUCLEOTIDE SEQUENCE</scope>
    <source>
        <strain evidence="5">NSJ-64</strain>
    </source>
</reference>
<evidence type="ECO:0000313" key="6">
    <source>
        <dbReference type="Proteomes" id="UP000623678"/>
    </source>
</evidence>
<evidence type="ECO:0000313" key="5">
    <source>
        <dbReference type="EMBL" id="MBC8584470.1"/>
    </source>
</evidence>
<comment type="caution">
    <text evidence="5">The sequence shown here is derived from an EMBL/GenBank/DDBJ whole genome shotgun (WGS) entry which is preliminary data.</text>
</comment>
<dbReference type="GO" id="GO:0008233">
    <property type="term" value="F:peptidase activity"/>
    <property type="evidence" value="ECO:0007669"/>
    <property type="project" value="UniProtKB-KW"/>
</dbReference>
<comment type="similarity">
    <text evidence="3">Belongs to the peptidase U32 family.</text>
</comment>
<keyword evidence="6" id="KW-1185">Reference proteome</keyword>
<keyword evidence="2" id="KW-0378">Hydrolase</keyword>
<accession>A0A926EQJ4</accession>
<dbReference type="Gene3D" id="2.40.30.10">
    <property type="entry name" value="Translation factors"/>
    <property type="match status" value="1"/>
</dbReference>
<proteinExistence type="inferred from homology"/>
<protein>
    <submittedName>
        <fullName evidence="5">U32 family peptidase</fullName>
    </submittedName>
</protein>
<sequence>MQRLAAAVQYGADAVYLGAKMFGMRAAPQNFAPDELKQAVGLCHQKGVKVYLTCNTVPTNQEADELPEFLKIAGDCGVDAIIAADVGVMMTVKKVLPDIPLHISTQAGVMNYLTATELYHMGAARVVLARELSLDEIKYLREHTPPQLEIETFVHGAMCMSVSGRCLLSNYMVQRDANRGECAQPCRWGYFLMEEKRPGQYFPVFEDEKGSYILNAKDLCMIEHIDKLVNAGVTSLKIEGRAKSEYYVAAITNAYRNAVDEYLHSPQEFHLSEWIVQETRKVSHREYSTGFYFGKPGQYYQNAGYVRSWDIIAVVDDYKDGFLEVIERNRFFKGDMAEVMLPKGKPVPIKIQRIIDPEEGEVETACHPMKRYLIPYDHPLPKGAMIRMERESL</sequence>
<dbReference type="InterPro" id="IPR032525">
    <property type="entry name" value="Peptidase_U32_C"/>
</dbReference>
<evidence type="ECO:0000256" key="2">
    <source>
        <dbReference type="ARBA" id="ARBA00022801"/>
    </source>
</evidence>
<gene>
    <name evidence="5" type="ORF">H8705_02605</name>
</gene>
<feature type="domain" description="Peptidase family U32 C-terminal" evidence="4">
    <location>
        <begin position="307"/>
        <end position="387"/>
    </location>
</feature>
<dbReference type="SUPFAM" id="SSF51395">
    <property type="entry name" value="FMN-linked oxidoreductases"/>
    <property type="match status" value="1"/>
</dbReference>
<name>A0A926EQJ4_9FIRM</name>